<feature type="domain" description="Quinate/shikimate 5-dehydrogenase/glutamyl-tRNA reductase" evidence="9">
    <location>
        <begin position="110"/>
        <end position="177"/>
    </location>
</feature>
<feature type="binding site" evidence="8">
    <location>
        <position position="233"/>
    </location>
    <ligand>
        <name>shikimate</name>
        <dbReference type="ChEBI" id="CHEBI:36208"/>
    </ligand>
</feature>
<feature type="binding site" evidence="8">
    <location>
        <position position="75"/>
    </location>
    <ligand>
        <name>NADP(+)</name>
        <dbReference type="ChEBI" id="CHEBI:58349"/>
    </ligand>
</feature>
<keyword evidence="4 8" id="KW-0521">NADP</keyword>
<comment type="caution">
    <text evidence="8">Lacks conserved residue(s) required for the propagation of feature annotation.</text>
</comment>
<keyword evidence="3 8" id="KW-0028">Amino-acid biosynthesis</keyword>
<comment type="caution">
    <text evidence="11">The sequence shown here is derived from an EMBL/GenBank/DDBJ whole genome shotgun (WGS) entry which is preliminary data.</text>
</comment>
<dbReference type="NCBIfam" id="TIGR00507">
    <property type="entry name" value="aroE"/>
    <property type="match status" value="1"/>
</dbReference>
<gene>
    <name evidence="8" type="primary">aroE</name>
    <name evidence="11" type="ORF">BU953_01005</name>
    <name evidence="12" type="ORF">DYF97_01025</name>
    <name evidence="13" type="ORF">DYU70_05625</name>
</gene>
<dbReference type="UniPathway" id="UPA00053">
    <property type="reaction ID" value="UER00087"/>
</dbReference>
<dbReference type="NCBIfam" id="NF001316">
    <property type="entry name" value="PRK00258.2-5"/>
    <property type="match status" value="1"/>
</dbReference>
<evidence type="ECO:0000256" key="1">
    <source>
        <dbReference type="ARBA" id="ARBA00004871"/>
    </source>
</evidence>
<name>A0A3K5JQB0_CAMCO</name>
<dbReference type="Proteomes" id="UP000333665">
    <property type="component" value="Unassembled WGS sequence"/>
</dbReference>
<dbReference type="AlphaFoldDB" id="A0A3K5JQB0"/>
<feature type="binding site" evidence="8">
    <location>
        <position position="84"/>
    </location>
    <ligand>
        <name>shikimate</name>
        <dbReference type="ChEBI" id="CHEBI:36208"/>
    </ligand>
</feature>
<feature type="binding site" evidence="8">
    <location>
        <position position="99"/>
    </location>
    <ligand>
        <name>shikimate</name>
        <dbReference type="ChEBI" id="CHEBI:36208"/>
    </ligand>
</feature>
<dbReference type="InterPro" id="IPR006151">
    <property type="entry name" value="Shikm_DH/Glu-tRNA_Rdtase"/>
</dbReference>
<dbReference type="PANTHER" id="PTHR21089">
    <property type="entry name" value="SHIKIMATE DEHYDROGENASE"/>
    <property type="match status" value="1"/>
</dbReference>
<dbReference type="GO" id="GO:0008652">
    <property type="term" value="P:amino acid biosynthetic process"/>
    <property type="evidence" value="ECO:0007669"/>
    <property type="project" value="UniProtKB-KW"/>
</dbReference>
<evidence type="ECO:0000256" key="3">
    <source>
        <dbReference type="ARBA" id="ARBA00022605"/>
    </source>
</evidence>
<evidence type="ECO:0000256" key="5">
    <source>
        <dbReference type="ARBA" id="ARBA00023002"/>
    </source>
</evidence>
<organism evidence="11 16">
    <name type="scientific">Campylobacter coli</name>
    <dbReference type="NCBI Taxonomy" id="195"/>
    <lineage>
        <taxon>Bacteria</taxon>
        <taxon>Pseudomonadati</taxon>
        <taxon>Campylobacterota</taxon>
        <taxon>Epsilonproteobacteria</taxon>
        <taxon>Campylobacterales</taxon>
        <taxon>Campylobacteraceae</taxon>
        <taxon>Campylobacter</taxon>
    </lineage>
</organism>
<dbReference type="CDD" id="cd01065">
    <property type="entry name" value="NAD_bind_Shikimate_DH"/>
    <property type="match status" value="1"/>
</dbReference>
<dbReference type="Gene3D" id="3.40.50.10860">
    <property type="entry name" value="Leucine Dehydrogenase, chain A, domain 1"/>
    <property type="match status" value="1"/>
</dbReference>
<keyword evidence="6 8" id="KW-0057">Aromatic amino acid biosynthesis</keyword>
<dbReference type="GO" id="GO:0019632">
    <property type="term" value="P:shikimate metabolic process"/>
    <property type="evidence" value="ECO:0007669"/>
    <property type="project" value="InterPro"/>
</dbReference>
<dbReference type="EMBL" id="AACRQU010000001">
    <property type="protein sequence ID" value="EAL8416008.1"/>
    <property type="molecule type" value="Genomic_DNA"/>
</dbReference>
<dbReference type="Proteomes" id="UP000411403">
    <property type="component" value="Unassembled WGS sequence"/>
</dbReference>
<dbReference type="EMBL" id="AACSIE010000004">
    <property type="protein sequence ID" value="EAL9204640.1"/>
    <property type="molecule type" value="Genomic_DNA"/>
</dbReference>
<feature type="domain" description="Shikimate dehydrogenase substrate binding N-terminal" evidence="10">
    <location>
        <begin position="6"/>
        <end position="86"/>
    </location>
</feature>
<sequence length="263" mass="29772">MKFLAVIGDPISHSKSPRIHNNAIQALKLDGIYTRYHLQDYHQLRQDFFKLKLQGANITLPFKEAALEMADVKDELASNIGSANTLCLKDGKIYAYNTDALGFLEAIKEFESINKALILGAGGTALALAFALKQKGVEVCVVNRSEKRFKDFTLYKTSLYDALDDFDFDLVINSTSAGLKDDDLPCDKILLDKILSRAKFAFDVIYGKETSFLKLCKEHNLKVKDGFDMLLWQAVFAFELFFDVKDKREKIKNAMQEALKLEF</sequence>
<proteinExistence type="inferred from homology"/>
<dbReference type="InterPro" id="IPR022893">
    <property type="entry name" value="Shikimate_DH_fam"/>
</dbReference>
<dbReference type="GO" id="GO:0005829">
    <property type="term" value="C:cytosol"/>
    <property type="evidence" value="ECO:0007669"/>
    <property type="project" value="TreeGrafter"/>
</dbReference>
<evidence type="ECO:0000259" key="9">
    <source>
        <dbReference type="Pfam" id="PF01488"/>
    </source>
</evidence>
<evidence type="ECO:0000259" key="10">
    <source>
        <dbReference type="Pfam" id="PF08501"/>
    </source>
</evidence>
<comment type="similarity">
    <text evidence="8">Belongs to the shikimate dehydrogenase family.</text>
</comment>
<dbReference type="InterPro" id="IPR036291">
    <property type="entry name" value="NAD(P)-bd_dom_sf"/>
</dbReference>
<comment type="subunit">
    <text evidence="8">Homodimer.</text>
</comment>
<dbReference type="EMBL" id="AABUYW010000001">
    <property type="protein sequence ID" value="EAJ1076214.1"/>
    <property type="molecule type" value="Genomic_DNA"/>
</dbReference>
<dbReference type="RefSeq" id="WP_002778379.1">
    <property type="nucleotide sequence ID" value="NZ_AP028341.1"/>
</dbReference>
<dbReference type="Pfam" id="PF01488">
    <property type="entry name" value="Shikimate_DH"/>
    <property type="match status" value="1"/>
</dbReference>
<dbReference type="GO" id="GO:0050661">
    <property type="term" value="F:NADP binding"/>
    <property type="evidence" value="ECO:0007669"/>
    <property type="project" value="InterPro"/>
</dbReference>
<dbReference type="GO" id="GO:0004764">
    <property type="term" value="F:shikimate 3-dehydrogenase (NADP+) activity"/>
    <property type="evidence" value="ECO:0007669"/>
    <property type="project" value="UniProtKB-UniRule"/>
</dbReference>
<feature type="binding site" evidence="8">
    <location>
        <position position="206"/>
    </location>
    <ligand>
        <name>shikimate</name>
        <dbReference type="ChEBI" id="CHEBI:36208"/>
    </ligand>
</feature>
<dbReference type="SUPFAM" id="SSF51735">
    <property type="entry name" value="NAD(P)-binding Rossmann-fold domains"/>
    <property type="match status" value="1"/>
</dbReference>
<feature type="binding site" evidence="8">
    <location>
        <position position="59"/>
    </location>
    <ligand>
        <name>shikimate</name>
        <dbReference type="ChEBI" id="CHEBI:36208"/>
    </ligand>
</feature>
<dbReference type="EC" id="1.1.1.25" evidence="2 8"/>
<evidence type="ECO:0000256" key="8">
    <source>
        <dbReference type="HAMAP-Rule" id="MF_00222"/>
    </source>
</evidence>
<evidence type="ECO:0000256" key="6">
    <source>
        <dbReference type="ARBA" id="ARBA00023141"/>
    </source>
</evidence>
<accession>A0A3K5JQB0</accession>
<dbReference type="HAMAP" id="MF_00222">
    <property type="entry name" value="Shikimate_DH_AroE"/>
    <property type="match status" value="1"/>
</dbReference>
<dbReference type="InterPro" id="IPR013708">
    <property type="entry name" value="Shikimate_DH-bd_N"/>
</dbReference>
<dbReference type="InterPro" id="IPR011342">
    <property type="entry name" value="Shikimate_DH"/>
</dbReference>
<comment type="catalytic activity">
    <reaction evidence="7 8">
        <text>shikimate + NADP(+) = 3-dehydroshikimate + NADPH + H(+)</text>
        <dbReference type="Rhea" id="RHEA:17737"/>
        <dbReference type="ChEBI" id="CHEBI:15378"/>
        <dbReference type="ChEBI" id="CHEBI:16630"/>
        <dbReference type="ChEBI" id="CHEBI:36208"/>
        <dbReference type="ChEBI" id="CHEBI:57783"/>
        <dbReference type="ChEBI" id="CHEBI:58349"/>
        <dbReference type="EC" id="1.1.1.25"/>
    </reaction>
</comment>
<evidence type="ECO:0000256" key="2">
    <source>
        <dbReference type="ARBA" id="ARBA00012962"/>
    </source>
</evidence>
<evidence type="ECO:0000313" key="15">
    <source>
        <dbReference type="Proteomes" id="UP000411403"/>
    </source>
</evidence>
<evidence type="ECO:0000313" key="12">
    <source>
        <dbReference type="EMBL" id="EAL8416008.1"/>
    </source>
</evidence>
<evidence type="ECO:0000256" key="7">
    <source>
        <dbReference type="ARBA" id="ARBA00049442"/>
    </source>
</evidence>
<comment type="pathway">
    <text evidence="1 8">Metabolic intermediate biosynthesis; chorismate biosynthesis; chorismate from D-erythrose 4-phosphate and phosphoenolpyruvate: step 4/7.</text>
</comment>
<dbReference type="Pfam" id="PF08501">
    <property type="entry name" value="Shikimate_dh_N"/>
    <property type="match status" value="1"/>
</dbReference>
<feature type="binding site" evidence="8">
    <location>
        <position position="226"/>
    </location>
    <ligand>
        <name>NADP(+)</name>
        <dbReference type="ChEBI" id="CHEBI:58349"/>
    </ligand>
</feature>
<evidence type="ECO:0000256" key="4">
    <source>
        <dbReference type="ARBA" id="ARBA00022857"/>
    </source>
</evidence>
<reference evidence="11 16" key="1">
    <citation type="submission" date="2018-05" db="EMBL/GenBank/DDBJ databases">
        <authorList>
            <consortium name="NARMS: The National Antimicrobial Resistance Monitoring System"/>
        </authorList>
    </citation>
    <scope>NUCLEOTIDE SEQUENCE [LARGE SCALE GENOMIC DNA]</scope>
    <source>
        <strain evidence="13 15">CVM N17C171</strain>
        <strain evidence="12 14">FSIS11812579</strain>
        <strain evidence="11 16">FSIS1609200</strain>
    </source>
</reference>
<keyword evidence="5 8" id="KW-0560">Oxidoreductase</keyword>
<comment type="function">
    <text evidence="8">Involved in the biosynthesis of the chorismate, which leads to the biosynthesis of aromatic amino acids. Catalyzes the reversible NADPH linked reduction of 3-dehydroshikimate (DHSA) to yield shikimate (SA).</text>
</comment>
<feature type="binding site" evidence="8">
    <location>
        <begin position="14"/>
        <end position="16"/>
    </location>
    <ligand>
        <name>shikimate</name>
        <dbReference type="ChEBI" id="CHEBI:36208"/>
    </ligand>
</feature>
<protein>
    <recommendedName>
        <fullName evidence="2 8">Shikimate dehydrogenase (NADP(+))</fullName>
        <shortName evidence="8">SDH</shortName>
        <ecNumber evidence="2 8">1.1.1.25</ecNumber>
    </recommendedName>
</protein>
<evidence type="ECO:0000313" key="16">
    <source>
        <dbReference type="Proteomes" id="UP000557830"/>
    </source>
</evidence>
<feature type="active site" description="Proton acceptor" evidence="8">
    <location>
        <position position="63"/>
    </location>
</feature>
<evidence type="ECO:0000313" key="13">
    <source>
        <dbReference type="EMBL" id="EAL9204640.1"/>
    </source>
</evidence>
<dbReference type="GO" id="GO:0009423">
    <property type="term" value="P:chorismate biosynthetic process"/>
    <property type="evidence" value="ECO:0007669"/>
    <property type="project" value="UniProtKB-UniRule"/>
</dbReference>
<dbReference type="Proteomes" id="UP000557830">
    <property type="component" value="Unassembled WGS sequence"/>
</dbReference>
<evidence type="ECO:0000313" key="14">
    <source>
        <dbReference type="Proteomes" id="UP000333665"/>
    </source>
</evidence>
<feature type="binding site" evidence="8">
    <location>
        <position position="204"/>
    </location>
    <ligand>
        <name>NADP(+)</name>
        <dbReference type="ChEBI" id="CHEBI:58349"/>
    </ligand>
</feature>
<evidence type="ECO:0000313" key="11">
    <source>
        <dbReference type="EMBL" id="EAJ1076214.1"/>
    </source>
</evidence>
<dbReference type="PANTHER" id="PTHR21089:SF1">
    <property type="entry name" value="BIFUNCTIONAL 3-DEHYDROQUINATE DEHYDRATASE_SHIKIMATE DEHYDROGENASE, CHLOROPLASTIC"/>
    <property type="match status" value="1"/>
</dbReference>
<dbReference type="InterPro" id="IPR046346">
    <property type="entry name" value="Aminoacid_DH-like_N_sf"/>
</dbReference>
<dbReference type="GO" id="GO:0009073">
    <property type="term" value="P:aromatic amino acid family biosynthetic process"/>
    <property type="evidence" value="ECO:0007669"/>
    <property type="project" value="UniProtKB-KW"/>
</dbReference>
<dbReference type="SUPFAM" id="SSF53223">
    <property type="entry name" value="Aminoacid dehydrogenase-like, N-terminal domain"/>
    <property type="match status" value="1"/>
</dbReference>
<dbReference type="Gene3D" id="3.40.50.720">
    <property type="entry name" value="NAD(P)-binding Rossmann-like Domain"/>
    <property type="match status" value="1"/>
</dbReference>